<dbReference type="Pfam" id="PF22451">
    <property type="entry name" value="NirdL-like_HTH"/>
    <property type="match status" value="1"/>
</dbReference>
<evidence type="ECO:0000313" key="8">
    <source>
        <dbReference type="EMBL" id="MYL81635.1"/>
    </source>
</evidence>
<reference evidence="8 9" key="1">
    <citation type="submission" date="2020-01" db="EMBL/GenBank/DDBJ databases">
        <title>Genome sequence of Desulfovibrio aerotolerans DSM 16695(T).</title>
        <authorList>
            <person name="Karnachuk O."/>
            <person name="Avakyan M."/>
            <person name="Mardanov A."/>
            <person name="Kadnikov V."/>
            <person name="Ravin N."/>
        </authorList>
    </citation>
    <scope>NUCLEOTIDE SEQUENCE [LARGE SCALE GENOMIC DNA]</scope>
    <source>
        <strain evidence="8 9">DSM 16695</strain>
    </source>
</reference>
<gene>
    <name evidence="8" type="ORF">GTA51_00590</name>
</gene>
<feature type="domain" description="Siroheme decarboxylase NirL-like HTH" evidence="7">
    <location>
        <begin position="14"/>
        <end position="60"/>
    </location>
</feature>
<comment type="pathway">
    <text evidence="2">Porphyrin-containing compound metabolism.</text>
</comment>
<comment type="catalytic activity">
    <reaction evidence="5">
        <text>siroheme + 2 H(+) = 12,18-didecarboxysiroheme + 2 CO2</text>
        <dbReference type="Rhea" id="RHEA:19093"/>
        <dbReference type="ChEBI" id="CHEBI:15378"/>
        <dbReference type="ChEBI" id="CHEBI:16526"/>
        <dbReference type="ChEBI" id="CHEBI:60052"/>
        <dbReference type="ChEBI" id="CHEBI:140497"/>
        <dbReference type="EC" id="4.1.1.111"/>
    </reaction>
</comment>
<evidence type="ECO:0000259" key="7">
    <source>
        <dbReference type="Pfam" id="PF22451"/>
    </source>
</evidence>
<dbReference type="OrthoDB" id="9806536at2"/>
<dbReference type="AlphaFoldDB" id="A0A7C9N3F8"/>
<dbReference type="PANTHER" id="PTHR43413">
    <property type="entry name" value="TRANSCRIPTIONAL REGULATOR, ASNC FAMILY"/>
    <property type="match status" value="1"/>
</dbReference>
<comment type="caution">
    <text evidence="8">The sequence shown here is derived from an EMBL/GenBank/DDBJ whole genome shotgun (WGS) entry which is preliminary data.</text>
</comment>
<evidence type="ECO:0000256" key="2">
    <source>
        <dbReference type="ARBA" id="ARBA00023444"/>
    </source>
</evidence>
<dbReference type="Pfam" id="PF17805">
    <property type="entry name" value="AsnC_trans_reg2"/>
    <property type="match status" value="1"/>
</dbReference>
<evidence type="ECO:0000256" key="5">
    <source>
        <dbReference type="ARBA" id="ARBA00048470"/>
    </source>
</evidence>
<keyword evidence="9" id="KW-1185">Reference proteome</keyword>
<dbReference type="InterPro" id="IPR050684">
    <property type="entry name" value="HTH-Siroheme_Decarb"/>
</dbReference>
<dbReference type="Gene3D" id="3.30.70.3460">
    <property type="match status" value="1"/>
</dbReference>
<accession>A0A7C9N3F8</accession>
<name>A0A7C9N3F8_9BACT</name>
<comment type="similarity">
    <text evidence="3">Belongs to the Ahb/Nir family.</text>
</comment>
<dbReference type="InterPro" id="IPR053953">
    <property type="entry name" value="NirdL-like_HTH"/>
</dbReference>
<dbReference type="GO" id="GO:0016829">
    <property type="term" value="F:lyase activity"/>
    <property type="evidence" value="ECO:0007669"/>
    <property type="project" value="UniProtKB-KW"/>
</dbReference>
<evidence type="ECO:0000256" key="4">
    <source>
        <dbReference type="ARBA" id="ARBA00023471"/>
    </source>
</evidence>
<keyword evidence="1" id="KW-0456">Lyase</keyword>
<evidence type="ECO:0000256" key="1">
    <source>
        <dbReference type="ARBA" id="ARBA00023239"/>
    </source>
</evidence>
<protein>
    <recommendedName>
        <fullName evidence="4">siroheme decarboxylase</fullName>
        <ecNumber evidence="4">4.1.1.111</ecNumber>
    </recommendedName>
</protein>
<dbReference type="InterPro" id="IPR040523">
    <property type="entry name" value="AsnC_trans_reg2"/>
</dbReference>
<evidence type="ECO:0000259" key="6">
    <source>
        <dbReference type="Pfam" id="PF17805"/>
    </source>
</evidence>
<organism evidence="8 9">
    <name type="scientific">Solidesulfovibrio aerotolerans</name>
    <dbReference type="NCBI Taxonomy" id="295255"/>
    <lineage>
        <taxon>Bacteria</taxon>
        <taxon>Pseudomonadati</taxon>
        <taxon>Thermodesulfobacteriota</taxon>
        <taxon>Desulfovibrionia</taxon>
        <taxon>Desulfovibrionales</taxon>
        <taxon>Desulfovibrionaceae</taxon>
        <taxon>Solidesulfovibrio</taxon>
    </lineage>
</organism>
<dbReference type="EMBL" id="WVUD01000001">
    <property type="protein sequence ID" value="MYL81635.1"/>
    <property type="molecule type" value="Genomic_DNA"/>
</dbReference>
<feature type="domain" description="Siroheme decarboxylase AsnC-like ligand binding" evidence="6">
    <location>
        <begin position="70"/>
        <end position="155"/>
    </location>
</feature>
<sequence length="162" mass="17990">MADESGITPLTDLDREILRRVQGTLPDSATPYADIAAAVGTDEAHVLSLLTRMAASGEIRRFGATLKHQKAGYGANVMVAWFVPEEDVDRVGALMSKRTEISHCYHRVTCMDWPYNLYTMIHGRSPEDCQAVVAAAAKETGLDDYAMLFSLKELKKVSMRYF</sequence>
<proteinExistence type="inferred from homology"/>
<dbReference type="PANTHER" id="PTHR43413:SF1">
    <property type="entry name" value="SIROHEME DECARBOXYLASE NIRL SUBUNIT"/>
    <property type="match status" value="1"/>
</dbReference>
<dbReference type="Proteomes" id="UP000482487">
    <property type="component" value="Unassembled WGS sequence"/>
</dbReference>
<dbReference type="EC" id="4.1.1.111" evidence="4"/>
<evidence type="ECO:0000256" key="3">
    <source>
        <dbReference type="ARBA" id="ARBA00023457"/>
    </source>
</evidence>
<dbReference type="RefSeq" id="WP_160957814.1">
    <property type="nucleotide sequence ID" value="NZ_WVUD01000001.1"/>
</dbReference>
<evidence type="ECO:0000313" key="9">
    <source>
        <dbReference type="Proteomes" id="UP000482487"/>
    </source>
</evidence>